<name>A0ABR3X1L5_9PEZI</name>
<proteinExistence type="predicted"/>
<dbReference type="Proteomes" id="UP001586593">
    <property type="component" value="Unassembled WGS sequence"/>
</dbReference>
<reference evidence="2 3" key="1">
    <citation type="journal article" date="2024" name="Commun. Biol.">
        <title>Comparative genomic analysis of thermophilic fungi reveals convergent evolutionary adaptations and gene losses.</title>
        <authorList>
            <person name="Steindorff A.S."/>
            <person name="Aguilar-Pontes M.V."/>
            <person name="Robinson A.J."/>
            <person name="Andreopoulos B."/>
            <person name="LaButti K."/>
            <person name="Kuo A."/>
            <person name="Mondo S."/>
            <person name="Riley R."/>
            <person name="Otillar R."/>
            <person name="Haridas S."/>
            <person name="Lipzen A."/>
            <person name="Grimwood J."/>
            <person name="Schmutz J."/>
            <person name="Clum A."/>
            <person name="Reid I.D."/>
            <person name="Moisan M.C."/>
            <person name="Butler G."/>
            <person name="Nguyen T.T.M."/>
            <person name="Dewar K."/>
            <person name="Conant G."/>
            <person name="Drula E."/>
            <person name="Henrissat B."/>
            <person name="Hansel C."/>
            <person name="Singer S."/>
            <person name="Hutchinson M.I."/>
            <person name="de Vries R.P."/>
            <person name="Natvig D.O."/>
            <person name="Powell A.J."/>
            <person name="Tsang A."/>
            <person name="Grigoriev I.V."/>
        </authorList>
    </citation>
    <scope>NUCLEOTIDE SEQUENCE [LARGE SCALE GENOMIC DNA]</scope>
    <source>
        <strain evidence="2 3">ATCC 24622</strain>
    </source>
</reference>
<organism evidence="2 3">
    <name type="scientific">Phialemonium thermophilum</name>
    <dbReference type="NCBI Taxonomy" id="223376"/>
    <lineage>
        <taxon>Eukaryota</taxon>
        <taxon>Fungi</taxon>
        <taxon>Dikarya</taxon>
        <taxon>Ascomycota</taxon>
        <taxon>Pezizomycotina</taxon>
        <taxon>Sordariomycetes</taxon>
        <taxon>Sordariomycetidae</taxon>
        <taxon>Cephalothecales</taxon>
        <taxon>Cephalothecaceae</taxon>
        <taxon>Phialemonium</taxon>
    </lineage>
</organism>
<accession>A0ABR3X1L5</accession>
<comment type="caution">
    <text evidence="2">The sequence shown here is derived from an EMBL/GenBank/DDBJ whole genome shotgun (WGS) entry which is preliminary data.</text>
</comment>
<evidence type="ECO:0008006" key="4">
    <source>
        <dbReference type="Google" id="ProtNLM"/>
    </source>
</evidence>
<dbReference type="PANTHER" id="PTHR28158:SF1">
    <property type="entry name" value="SMALL RIBOSOMAL SUBUNIT PROTEIN MS45"/>
    <property type="match status" value="1"/>
</dbReference>
<evidence type="ECO:0000256" key="1">
    <source>
        <dbReference type="SAM" id="MobiDB-lite"/>
    </source>
</evidence>
<evidence type="ECO:0000313" key="3">
    <source>
        <dbReference type="Proteomes" id="UP001586593"/>
    </source>
</evidence>
<evidence type="ECO:0000313" key="2">
    <source>
        <dbReference type="EMBL" id="KAL1869841.1"/>
    </source>
</evidence>
<dbReference type="PANTHER" id="PTHR28158">
    <property type="entry name" value="37S RIBOSOMAL PROTEIN S35, MITOCHONDRIAL"/>
    <property type="match status" value="1"/>
</dbReference>
<dbReference type="InterPro" id="IPR021036">
    <property type="entry name" value="Ribosomal_mS45"/>
</dbReference>
<gene>
    <name evidence="2" type="ORF">VTK73DRAFT_2915</name>
</gene>
<feature type="region of interest" description="Disordered" evidence="1">
    <location>
        <begin position="290"/>
        <end position="324"/>
    </location>
</feature>
<protein>
    <recommendedName>
        <fullName evidence="4">Ribosomal protein S35, mitochondrial</fullName>
    </recommendedName>
</protein>
<dbReference type="Pfam" id="PF12298">
    <property type="entry name" value="Bot1p"/>
    <property type="match status" value="1"/>
</dbReference>
<sequence length="324" mass="37153">MPPQMSGRTAGRMLELTPRCPKIHNSCLSAAGRPRRGAQQTNSFSTTCSRNVTKLRRDMAEWMQRVGKQFKGTAGPKYLGPQNQPFPENPYFRSQPVLSEKSKAIIWQKVIVSGQPIKAVSAEFGVDMRRVAAVVRLKEMERAWKAENKPMALPYARAIMRMLPKTDITLGKPHEPINEIHVHSFTTQQLFVPTSESRHFTREDAAKAFGDDILPADKRVPHPELIQLNKDMLKGVPREEAWRRFEESARASENELAERERLKREREERNKIRVDSGRFEFRFESINVDDAGKDGRSRKGTGWRYGVPYSDRKKGQIKIPTKVE</sequence>
<dbReference type="EMBL" id="JAZHXJ010000187">
    <property type="protein sequence ID" value="KAL1869841.1"/>
    <property type="molecule type" value="Genomic_DNA"/>
</dbReference>
<keyword evidence="3" id="KW-1185">Reference proteome</keyword>